<evidence type="ECO:0000313" key="3">
    <source>
        <dbReference type="Proteomes" id="UP001164746"/>
    </source>
</evidence>
<protein>
    <submittedName>
        <fullName evidence="2">K0930-like protein</fullName>
    </submittedName>
</protein>
<dbReference type="PANTHER" id="PTHR21477">
    <property type="entry name" value="ZGC:172139"/>
    <property type="match status" value="1"/>
</dbReference>
<keyword evidence="3" id="KW-1185">Reference proteome</keyword>
<feature type="region of interest" description="Disordered" evidence="1">
    <location>
        <begin position="305"/>
        <end position="340"/>
    </location>
</feature>
<dbReference type="Proteomes" id="UP001164746">
    <property type="component" value="Chromosome 4"/>
</dbReference>
<gene>
    <name evidence="2" type="ORF">MAR_009447</name>
</gene>
<organism evidence="2 3">
    <name type="scientific">Mya arenaria</name>
    <name type="common">Soft-shell clam</name>
    <dbReference type="NCBI Taxonomy" id="6604"/>
    <lineage>
        <taxon>Eukaryota</taxon>
        <taxon>Metazoa</taxon>
        <taxon>Spiralia</taxon>
        <taxon>Lophotrochozoa</taxon>
        <taxon>Mollusca</taxon>
        <taxon>Bivalvia</taxon>
        <taxon>Autobranchia</taxon>
        <taxon>Heteroconchia</taxon>
        <taxon>Euheterodonta</taxon>
        <taxon>Imparidentia</taxon>
        <taxon>Neoheterodontei</taxon>
        <taxon>Myida</taxon>
        <taxon>Myoidea</taxon>
        <taxon>Myidae</taxon>
        <taxon>Mya</taxon>
    </lineage>
</organism>
<name>A0ABY7E0W6_MYAAR</name>
<evidence type="ECO:0000256" key="1">
    <source>
        <dbReference type="SAM" id="MobiDB-lite"/>
    </source>
</evidence>
<feature type="non-terminal residue" evidence="2">
    <location>
        <position position="1"/>
    </location>
</feature>
<sequence length="465" mass="53683">MRSGFQISWYPTMFSPVDFKRTKYSIKPGSELSKTNMADGDELDDGVEGEMKNSSSLQHMLAVIAEERKRETSTFSISGDFEVIPSDSVTFWTSLFDRYFLSGESSDGTRDDMLFYVRKEKQENRHFAKKQPVFGDKTINWEETVYLNIILHQFVYTMTCAVCTRTAKKQIQILKKYSQKVYASPSRRRMDSKGTSEEICYPSIFFTVDNFEEAFTDIIVRDSELVTVELVASDRTGSFQGVIFLGSIRYDHLKKVYDARASVTTKMVQRMSLGWISKTHKRVEFVRMRGPGAKGFAEIAVSRVKGSGPETPDLENFPSDDFESNQQQQNEYTQRRMSDPNQAIASFRQRAVKKSRSETEDVDTIGSEQEVEAGTLHDELEDAEQYNGFWGKSFGQAWHWFKDRRRANSVSLNAYLTYVTLPWHRIIAGRENQNVQHEYLIYLVCNQIFDQKANCQNAYILNYDD</sequence>
<accession>A0ABY7E0W6</accession>
<dbReference type="EMBL" id="CP111015">
    <property type="protein sequence ID" value="WAR02889.1"/>
    <property type="molecule type" value="Genomic_DNA"/>
</dbReference>
<proteinExistence type="predicted"/>
<dbReference type="PANTHER" id="PTHR21477:SF13">
    <property type="entry name" value="KIAA0930"/>
    <property type="match status" value="1"/>
</dbReference>
<dbReference type="Pfam" id="PF09741">
    <property type="entry name" value="DUF2045"/>
    <property type="match status" value="1"/>
</dbReference>
<dbReference type="InterPro" id="IPR019141">
    <property type="entry name" value="DUF2045"/>
</dbReference>
<reference evidence="2" key="1">
    <citation type="submission" date="2022-11" db="EMBL/GenBank/DDBJ databases">
        <title>Centuries of genome instability and evolution in soft-shell clam transmissible cancer (bioRxiv).</title>
        <authorList>
            <person name="Hart S.F.M."/>
            <person name="Yonemitsu M.A."/>
            <person name="Giersch R.M."/>
            <person name="Beal B.F."/>
            <person name="Arriagada G."/>
            <person name="Davis B.W."/>
            <person name="Ostrander E.A."/>
            <person name="Goff S.P."/>
            <person name="Metzger M.J."/>
        </authorList>
    </citation>
    <scope>NUCLEOTIDE SEQUENCE</scope>
    <source>
        <strain evidence="2">MELC-2E11</strain>
        <tissue evidence="2">Siphon/mantle</tissue>
    </source>
</reference>
<evidence type="ECO:0000313" key="2">
    <source>
        <dbReference type="EMBL" id="WAR02889.1"/>
    </source>
</evidence>